<name>A0ACC0I6Z8_9ERIC</name>
<proteinExistence type="predicted"/>
<sequence length="80" mass="9326">MRKDGQENKCNKGYAFINLTEPASVIPFYQAFNRMQWVEFNCRRNAAISCAKMQGKAAPRSPLIWSNLKTRDKHVIRESY</sequence>
<comment type="caution">
    <text evidence="1">The sequence shown here is derived from an EMBL/GenBank/DDBJ whole genome shotgun (WGS) entry which is preliminary data.</text>
</comment>
<keyword evidence="2" id="KW-1185">Reference proteome</keyword>
<gene>
    <name evidence="1" type="ORF">LOK49_LG03G03542</name>
</gene>
<evidence type="ECO:0000313" key="2">
    <source>
        <dbReference type="Proteomes" id="UP001060215"/>
    </source>
</evidence>
<reference evidence="1 2" key="1">
    <citation type="journal article" date="2022" name="Plant J.">
        <title>Chromosome-level genome of Camellia lanceoleosa provides a valuable resource for understanding genome evolution and self-incompatibility.</title>
        <authorList>
            <person name="Gong W."/>
            <person name="Xiao S."/>
            <person name="Wang L."/>
            <person name="Liao Z."/>
            <person name="Chang Y."/>
            <person name="Mo W."/>
            <person name="Hu G."/>
            <person name="Li W."/>
            <person name="Zhao G."/>
            <person name="Zhu H."/>
            <person name="Hu X."/>
            <person name="Ji K."/>
            <person name="Xiang X."/>
            <person name="Song Q."/>
            <person name="Yuan D."/>
            <person name="Jin S."/>
            <person name="Zhang L."/>
        </authorList>
    </citation>
    <scope>NUCLEOTIDE SEQUENCE [LARGE SCALE GENOMIC DNA]</scope>
    <source>
        <strain evidence="1">SQ_2022a</strain>
    </source>
</reference>
<accession>A0ACC0I6Z8</accession>
<evidence type="ECO:0000313" key="1">
    <source>
        <dbReference type="EMBL" id="KAI8021348.1"/>
    </source>
</evidence>
<organism evidence="1 2">
    <name type="scientific">Camellia lanceoleosa</name>
    <dbReference type="NCBI Taxonomy" id="1840588"/>
    <lineage>
        <taxon>Eukaryota</taxon>
        <taxon>Viridiplantae</taxon>
        <taxon>Streptophyta</taxon>
        <taxon>Embryophyta</taxon>
        <taxon>Tracheophyta</taxon>
        <taxon>Spermatophyta</taxon>
        <taxon>Magnoliopsida</taxon>
        <taxon>eudicotyledons</taxon>
        <taxon>Gunneridae</taxon>
        <taxon>Pentapetalae</taxon>
        <taxon>asterids</taxon>
        <taxon>Ericales</taxon>
        <taxon>Theaceae</taxon>
        <taxon>Camellia</taxon>
    </lineage>
</organism>
<protein>
    <submittedName>
        <fullName evidence="1">Protein MEI2-like 4</fullName>
    </submittedName>
</protein>
<dbReference type="EMBL" id="CM045763">
    <property type="protein sequence ID" value="KAI8021348.1"/>
    <property type="molecule type" value="Genomic_DNA"/>
</dbReference>
<dbReference type="Proteomes" id="UP001060215">
    <property type="component" value="Chromosome 6"/>
</dbReference>